<evidence type="ECO:0000313" key="1">
    <source>
        <dbReference type="EMBL" id="RXG22239.1"/>
    </source>
</evidence>
<keyword evidence="2" id="KW-1185">Reference proteome</keyword>
<reference evidence="1 2" key="1">
    <citation type="submission" date="2018-07" db="EMBL/GenBank/DDBJ databases">
        <title>Leeuwenhoekiella genomics.</title>
        <authorList>
            <person name="Tahon G."/>
            <person name="Willems A."/>
        </authorList>
    </citation>
    <scope>NUCLEOTIDE SEQUENCE [LARGE SCALE GENOMIC DNA]</scope>
    <source>
        <strain evidence="1 2">LMG 29608</strain>
    </source>
</reference>
<sequence length="168" mass="18818">MNRKLLNRTLLVLVTFTLVLTYGCMDQKDQSAKPPKGVISIEEAKILDRTFTETRVEAINKAIGMPDSRSGWWSIEDLEQYIAYAKSQAAEKGSKVNGLRVYFGAYPKDHSDEDVAGYSTLFIVPTGMKAVEKAGLINFNSFLQSNEDLEIAPLNMGHLRKPPPEDYQ</sequence>
<gene>
    <name evidence="1" type="ORF">DSM02_1838</name>
</gene>
<dbReference type="Proteomes" id="UP000289859">
    <property type="component" value="Unassembled WGS sequence"/>
</dbReference>
<dbReference type="EMBL" id="QOVK01000006">
    <property type="protein sequence ID" value="RXG22239.1"/>
    <property type="molecule type" value="Genomic_DNA"/>
</dbReference>
<organism evidence="1 2">
    <name type="scientific">Leeuwenhoekiella polynyae</name>
    <dbReference type="NCBI Taxonomy" id="1550906"/>
    <lineage>
        <taxon>Bacteria</taxon>
        <taxon>Pseudomonadati</taxon>
        <taxon>Bacteroidota</taxon>
        <taxon>Flavobacteriia</taxon>
        <taxon>Flavobacteriales</taxon>
        <taxon>Flavobacteriaceae</taxon>
        <taxon>Leeuwenhoekiella</taxon>
    </lineage>
</organism>
<evidence type="ECO:0008006" key="3">
    <source>
        <dbReference type="Google" id="ProtNLM"/>
    </source>
</evidence>
<dbReference type="OrthoDB" id="1440507at2"/>
<name>A0A4Q0P8Y2_9FLAO</name>
<protein>
    <recommendedName>
        <fullName evidence="3">Lipoprotein</fullName>
    </recommendedName>
</protein>
<comment type="caution">
    <text evidence="1">The sequence shown here is derived from an EMBL/GenBank/DDBJ whole genome shotgun (WGS) entry which is preliminary data.</text>
</comment>
<evidence type="ECO:0000313" key="2">
    <source>
        <dbReference type="Proteomes" id="UP000289859"/>
    </source>
</evidence>
<dbReference type="PROSITE" id="PS51257">
    <property type="entry name" value="PROKAR_LIPOPROTEIN"/>
    <property type="match status" value="1"/>
</dbReference>
<proteinExistence type="predicted"/>
<dbReference type="RefSeq" id="WP_128765310.1">
    <property type="nucleotide sequence ID" value="NZ_JBHUOO010000046.1"/>
</dbReference>
<dbReference type="AlphaFoldDB" id="A0A4Q0P8Y2"/>
<accession>A0A4Q0P8Y2</accession>